<sequence length="163" mass="19241">MSAVTSQPEWPADWREGNNRGDLRFAQRLVEETMSPYWQKRRMMFSRRLFREQWLRLETAIVIREGRDVGLIAWDSVEDIHYLRELHLVDGWRGRGVGDRVLREWIARQEALGASRMRLKVFAENPARRLYERVGFEVVQNSGEVSGLLGMERRISGRLIDRA</sequence>
<dbReference type="GO" id="GO:0016746">
    <property type="term" value="F:acyltransferase activity"/>
    <property type="evidence" value="ECO:0007669"/>
    <property type="project" value="UniProtKB-KW"/>
</dbReference>
<dbReference type="SUPFAM" id="SSF55729">
    <property type="entry name" value="Acyl-CoA N-acyltransferases (Nat)"/>
    <property type="match status" value="1"/>
</dbReference>
<dbReference type="InterPro" id="IPR000182">
    <property type="entry name" value="GNAT_dom"/>
</dbReference>
<protein>
    <submittedName>
        <fullName evidence="2">GNAT family N-acetyltransferase</fullName>
        <ecNumber evidence="2">2.3.1.-</ecNumber>
    </submittedName>
</protein>
<dbReference type="EMBL" id="JBHLVX010000056">
    <property type="protein sequence ID" value="MFC0269283.1"/>
    <property type="molecule type" value="Genomic_DNA"/>
</dbReference>
<proteinExistence type="predicted"/>
<reference evidence="2 3" key="1">
    <citation type="submission" date="2024-09" db="EMBL/GenBank/DDBJ databases">
        <authorList>
            <person name="Sun Q."/>
            <person name="Mori K."/>
        </authorList>
    </citation>
    <scope>NUCLEOTIDE SEQUENCE [LARGE SCALE GENOMIC DNA]</scope>
    <source>
        <strain evidence="2 3">CCM 7415</strain>
    </source>
</reference>
<gene>
    <name evidence="2" type="ORF">ACFFHW_15035</name>
</gene>
<comment type="caution">
    <text evidence="2">The sequence shown here is derived from an EMBL/GenBank/DDBJ whole genome shotgun (WGS) entry which is preliminary data.</text>
</comment>
<dbReference type="PROSITE" id="PS51186">
    <property type="entry name" value="GNAT"/>
    <property type="match status" value="1"/>
</dbReference>
<dbReference type="Gene3D" id="3.40.630.30">
    <property type="match status" value="1"/>
</dbReference>
<evidence type="ECO:0000259" key="1">
    <source>
        <dbReference type="PROSITE" id="PS51186"/>
    </source>
</evidence>
<dbReference type="Pfam" id="PF13508">
    <property type="entry name" value="Acetyltransf_7"/>
    <property type="match status" value="1"/>
</dbReference>
<dbReference type="CDD" id="cd04301">
    <property type="entry name" value="NAT_SF"/>
    <property type="match status" value="1"/>
</dbReference>
<dbReference type="InterPro" id="IPR016181">
    <property type="entry name" value="Acyl_CoA_acyltransferase"/>
</dbReference>
<keyword evidence="2" id="KW-0012">Acyltransferase</keyword>
<keyword evidence="2" id="KW-0808">Transferase</keyword>
<evidence type="ECO:0000313" key="2">
    <source>
        <dbReference type="EMBL" id="MFC0269283.1"/>
    </source>
</evidence>
<dbReference type="Proteomes" id="UP001589814">
    <property type="component" value="Unassembled WGS sequence"/>
</dbReference>
<organism evidence="2 3">
    <name type="scientific">Kushneria aurantia</name>
    <dbReference type="NCBI Taxonomy" id="504092"/>
    <lineage>
        <taxon>Bacteria</taxon>
        <taxon>Pseudomonadati</taxon>
        <taxon>Pseudomonadota</taxon>
        <taxon>Gammaproteobacteria</taxon>
        <taxon>Oceanospirillales</taxon>
        <taxon>Halomonadaceae</taxon>
        <taxon>Kushneria</taxon>
    </lineage>
</organism>
<name>A0ABV6G6I7_9GAMM</name>
<dbReference type="EC" id="2.3.1.-" evidence="2"/>
<keyword evidence="3" id="KW-1185">Reference proteome</keyword>
<evidence type="ECO:0000313" key="3">
    <source>
        <dbReference type="Proteomes" id="UP001589814"/>
    </source>
</evidence>
<dbReference type="RefSeq" id="WP_019951576.1">
    <property type="nucleotide sequence ID" value="NZ_JBHLVX010000056.1"/>
</dbReference>
<accession>A0ABV6G6I7</accession>
<feature type="domain" description="N-acetyltransferase" evidence="1">
    <location>
        <begin position="12"/>
        <end position="156"/>
    </location>
</feature>